<evidence type="ECO:0000313" key="1">
    <source>
        <dbReference type="EMBL" id="SVD12164.1"/>
    </source>
</evidence>
<dbReference type="EMBL" id="UINC01130842">
    <property type="protein sequence ID" value="SVD12164.1"/>
    <property type="molecule type" value="Genomic_DNA"/>
</dbReference>
<sequence>MAQHPQTLQLDHVILALEAAIDEGAWTESEGICGHCFAVGEVYSADPDLVLLLTNNPDPCDICKECLIHRAIWNTYLEVYP</sequence>
<dbReference type="AlphaFoldDB" id="A0A382SQF2"/>
<gene>
    <name evidence="1" type="ORF">METZ01_LOCUS365018</name>
</gene>
<name>A0A382SQF2_9ZZZZ</name>
<accession>A0A382SQF2</accession>
<proteinExistence type="predicted"/>
<reference evidence="1" key="1">
    <citation type="submission" date="2018-05" db="EMBL/GenBank/DDBJ databases">
        <authorList>
            <person name="Lanie J.A."/>
            <person name="Ng W.-L."/>
            <person name="Kazmierczak K.M."/>
            <person name="Andrzejewski T.M."/>
            <person name="Davidsen T.M."/>
            <person name="Wayne K.J."/>
            <person name="Tettelin H."/>
            <person name="Glass J.I."/>
            <person name="Rusch D."/>
            <person name="Podicherti R."/>
            <person name="Tsui H.-C.T."/>
            <person name="Winkler M.E."/>
        </authorList>
    </citation>
    <scope>NUCLEOTIDE SEQUENCE</scope>
</reference>
<protein>
    <submittedName>
        <fullName evidence="1">Uncharacterized protein</fullName>
    </submittedName>
</protein>
<organism evidence="1">
    <name type="scientific">marine metagenome</name>
    <dbReference type="NCBI Taxonomy" id="408172"/>
    <lineage>
        <taxon>unclassified sequences</taxon>
        <taxon>metagenomes</taxon>
        <taxon>ecological metagenomes</taxon>
    </lineage>
</organism>